<gene>
    <name evidence="2" type="ORF">C8E97_5313</name>
</gene>
<dbReference type="EMBL" id="RBXO01000001">
    <property type="protein sequence ID" value="RKT56609.1"/>
    <property type="molecule type" value="Genomic_DNA"/>
</dbReference>
<feature type="transmembrane region" description="Helical" evidence="1">
    <location>
        <begin position="63"/>
        <end position="83"/>
    </location>
</feature>
<keyword evidence="1" id="KW-0472">Membrane</keyword>
<dbReference type="RefSeq" id="WP_121008142.1">
    <property type="nucleotide sequence ID" value="NZ_RBXO01000001.1"/>
</dbReference>
<evidence type="ECO:0000313" key="2">
    <source>
        <dbReference type="EMBL" id="RKT56609.1"/>
    </source>
</evidence>
<dbReference type="AlphaFoldDB" id="A0A495W597"/>
<accession>A0A495W597</accession>
<keyword evidence="1" id="KW-0812">Transmembrane</keyword>
<dbReference type="OrthoDB" id="10004570at2"/>
<keyword evidence="3" id="KW-1185">Reference proteome</keyword>
<name>A0A495W597_9PSEU</name>
<keyword evidence="1" id="KW-1133">Transmembrane helix</keyword>
<feature type="transmembrane region" description="Helical" evidence="1">
    <location>
        <begin position="95"/>
        <end position="115"/>
    </location>
</feature>
<feature type="transmembrane region" description="Helical" evidence="1">
    <location>
        <begin position="135"/>
        <end position="152"/>
    </location>
</feature>
<proteinExistence type="predicted"/>
<protein>
    <submittedName>
        <fullName evidence="2">Uncharacterized protein</fullName>
    </submittedName>
</protein>
<comment type="caution">
    <text evidence="2">The sequence shown here is derived from an EMBL/GenBank/DDBJ whole genome shotgun (WGS) entry which is preliminary data.</text>
</comment>
<reference evidence="2 3" key="1">
    <citation type="submission" date="2018-10" db="EMBL/GenBank/DDBJ databases">
        <title>Sequencing the genomes of 1000 actinobacteria strains.</title>
        <authorList>
            <person name="Klenk H.-P."/>
        </authorList>
    </citation>
    <scope>NUCLEOTIDE SEQUENCE [LARGE SCALE GENOMIC DNA]</scope>
    <source>
        <strain evidence="2 3">DSM 43800</strain>
    </source>
</reference>
<dbReference type="Proteomes" id="UP000282084">
    <property type="component" value="Unassembled WGS sequence"/>
</dbReference>
<evidence type="ECO:0000256" key="1">
    <source>
        <dbReference type="SAM" id="Phobius"/>
    </source>
</evidence>
<organism evidence="2 3">
    <name type="scientific">Saccharothrix australiensis</name>
    <dbReference type="NCBI Taxonomy" id="2072"/>
    <lineage>
        <taxon>Bacteria</taxon>
        <taxon>Bacillati</taxon>
        <taxon>Actinomycetota</taxon>
        <taxon>Actinomycetes</taxon>
        <taxon>Pseudonocardiales</taxon>
        <taxon>Pseudonocardiaceae</taxon>
        <taxon>Saccharothrix</taxon>
    </lineage>
</organism>
<sequence>MSRRTAGVLLAVVAAALAVVGTFLPLSWIGASAEPARFGLTTTGWTIVAEPAEVAAAVRPAQLGVPIVIAALLLVIAAALVVLPEHQRSAARYTAVGATGLLAGAVWTTFMVIWASARPVGEARSFIDYRYGEGLWLLVVSVVAAVVATVLMHSRRSAPRTAGAVVHRVGEGDDDTPPFGIAVAVLPEETEPPTGDDRAR</sequence>
<evidence type="ECO:0000313" key="3">
    <source>
        <dbReference type="Proteomes" id="UP000282084"/>
    </source>
</evidence>